<dbReference type="InterPro" id="IPR015955">
    <property type="entry name" value="Lactate_DH/Glyco_Ohase_4_C"/>
</dbReference>
<evidence type="ECO:0000256" key="8">
    <source>
        <dbReference type="PIRSR" id="PIRSR601088-3"/>
    </source>
</evidence>
<evidence type="ECO:0000256" key="10">
    <source>
        <dbReference type="RuleBase" id="RU361152"/>
    </source>
</evidence>
<evidence type="ECO:0000256" key="6">
    <source>
        <dbReference type="ARBA" id="ARBA00023295"/>
    </source>
</evidence>
<evidence type="ECO:0000256" key="5">
    <source>
        <dbReference type="ARBA" id="ARBA00023211"/>
    </source>
</evidence>
<dbReference type="PANTHER" id="PTHR32092">
    <property type="entry name" value="6-PHOSPHO-BETA-GLUCOSIDASE-RELATED"/>
    <property type="match status" value="1"/>
</dbReference>
<dbReference type="GO" id="GO:0005975">
    <property type="term" value="P:carbohydrate metabolic process"/>
    <property type="evidence" value="ECO:0007669"/>
    <property type="project" value="InterPro"/>
</dbReference>
<evidence type="ECO:0000256" key="7">
    <source>
        <dbReference type="PIRSR" id="PIRSR601088-2"/>
    </source>
</evidence>
<evidence type="ECO:0000313" key="13">
    <source>
        <dbReference type="Proteomes" id="UP000523079"/>
    </source>
</evidence>
<feature type="domain" description="Glycosyl hydrolase family 4 C-terminal" evidence="11">
    <location>
        <begin position="193"/>
        <end position="415"/>
    </location>
</feature>
<dbReference type="InterPro" id="IPR036291">
    <property type="entry name" value="NAD(P)-bd_dom_sf"/>
</dbReference>
<dbReference type="GO" id="GO:0016616">
    <property type="term" value="F:oxidoreductase activity, acting on the CH-OH group of donors, NAD or NADP as acceptor"/>
    <property type="evidence" value="ECO:0007669"/>
    <property type="project" value="InterPro"/>
</dbReference>
<organism evidence="12 13">
    <name type="scientific">Microlunatus kandeliicorticis</name>
    <dbReference type="NCBI Taxonomy" id="1759536"/>
    <lineage>
        <taxon>Bacteria</taxon>
        <taxon>Bacillati</taxon>
        <taxon>Actinomycetota</taxon>
        <taxon>Actinomycetes</taxon>
        <taxon>Propionibacteriales</taxon>
        <taxon>Propionibacteriaceae</taxon>
        <taxon>Microlunatus</taxon>
    </lineage>
</organism>
<sequence>MAAISIAYVGGGSSRAAGTMASLFSKGDAFDGSRVVLIDQRADTLELVATIARKIAARQGLDITVETSTDQRAGLTGVDAVLTSFRPGGFEMRLADEQIPMRHGVIGQETQGPGGMMMAFRSVAAMKTILDDLDAVAPDAVIFNYTNPVNLVSQAITTHSDRTIWSMCEGPITFWPPILRTAGLDPDRAEVMMAGVNHNCWSTVHRYDGEDLIPRLAEGYAAVADDPTVDVWSKRLLHLAVAVGSVPSDYFRYYYFGEEAFREAQAGRLTRAGVLLEALPGYWQHYAEQAASDDPQLDPTRSRGGIHELELAIDVMSAYYNRTPGTDAPARLPVNLPNAGPGRPAALPGFDDDTVVEVWCEVDGDGVRPVPQEPLPHAVRGITQTLAEYQRLAADAAWDGTRADAVRALVSHPFVRNLHVAEELYDELAFANRDYLPERLLR</sequence>
<keyword evidence="13" id="KW-1185">Reference proteome</keyword>
<evidence type="ECO:0000256" key="3">
    <source>
        <dbReference type="ARBA" id="ARBA00022801"/>
    </source>
</evidence>
<dbReference type="Proteomes" id="UP000523079">
    <property type="component" value="Unassembled WGS sequence"/>
</dbReference>
<dbReference type="InterPro" id="IPR022616">
    <property type="entry name" value="Glyco_hydro_4_C"/>
</dbReference>
<comment type="cofactor">
    <cofactor evidence="10">
        <name>NAD(+)</name>
        <dbReference type="ChEBI" id="CHEBI:57540"/>
    </cofactor>
    <text evidence="10">Binds 1 NAD(+) per subunit.</text>
</comment>
<dbReference type="SUPFAM" id="SSF56327">
    <property type="entry name" value="LDH C-terminal domain-like"/>
    <property type="match status" value="1"/>
</dbReference>
<dbReference type="InterPro" id="IPR001088">
    <property type="entry name" value="Glyco_hydro_4"/>
</dbReference>
<keyword evidence="3 10" id="KW-0378">Hydrolase</keyword>
<dbReference type="SUPFAM" id="SSF51735">
    <property type="entry name" value="NAD(P)-binding Rossmann-fold domains"/>
    <property type="match status" value="1"/>
</dbReference>
<feature type="site" description="Increases basicity of active site Tyr" evidence="9">
    <location>
        <position position="109"/>
    </location>
</feature>
<dbReference type="AlphaFoldDB" id="A0A7W3IPF1"/>
<feature type="binding site" evidence="7">
    <location>
        <position position="147"/>
    </location>
    <ligand>
        <name>substrate</name>
    </ligand>
</feature>
<dbReference type="Pfam" id="PF02056">
    <property type="entry name" value="Glyco_hydro_4"/>
    <property type="match status" value="1"/>
</dbReference>
<dbReference type="EC" id="3.2.1.86" evidence="12"/>
<dbReference type="PRINTS" id="PR00732">
    <property type="entry name" value="GLHYDRLASE4"/>
</dbReference>
<dbReference type="GO" id="GO:0046872">
    <property type="term" value="F:metal ion binding"/>
    <property type="evidence" value="ECO:0007669"/>
    <property type="project" value="UniProtKB-KW"/>
</dbReference>
<keyword evidence="8" id="KW-0408">Iron</keyword>
<keyword evidence="4 10" id="KW-0520">NAD</keyword>
<keyword evidence="8" id="KW-0170">Cobalt</keyword>
<dbReference type="PANTHER" id="PTHR32092:SF5">
    <property type="entry name" value="6-PHOSPHO-BETA-GLUCOSIDASE"/>
    <property type="match status" value="1"/>
</dbReference>
<evidence type="ECO:0000256" key="4">
    <source>
        <dbReference type="ARBA" id="ARBA00023027"/>
    </source>
</evidence>
<evidence type="ECO:0000256" key="2">
    <source>
        <dbReference type="ARBA" id="ARBA00022723"/>
    </source>
</evidence>
<reference evidence="12 13" key="1">
    <citation type="submission" date="2020-07" db="EMBL/GenBank/DDBJ databases">
        <title>Sequencing the genomes of 1000 actinobacteria strains.</title>
        <authorList>
            <person name="Klenk H.-P."/>
        </authorList>
    </citation>
    <scope>NUCLEOTIDE SEQUENCE [LARGE SCALE GENOMIC DNA]</scope>
    <source>
        <strain evidence="12 13">DSM 100723</strain>
    </source>
</reference>
<comment type="similarity">
    <text evidence="1 10">Belongs to the glycosyl hydrolase 4 family.</text>
</comment>
<dbReference type="Pfam" id="PF11975">
    <property type="entry name" value="Glyco_hydro_4C"/>
    <property type="match status" value="1"/>
</dbReference>
<gene>
    <name evidence="12" type="ORF">FHX74_000407</name>
</gene>
<keyword evidence="8" id="KW-0533">Nickel</keyword>
<keyword evidence="2 8" id="KW-0479">Metal-binding</keyword>
<name>A0A7W3IPF1_9ACTN</name>
<keyword evidence="5 8" id="KW-0464">Manganese</keyword>
<protein>
    <submittedName>
        <fullName evidence="12">6-phospho-beta-glucosidase</fullName>
        <ecNumber evidence="12">3.2.1.86</ecNumber>
    </submittedName>
</protein>
<feature type="binding site" evidence="8">
    <location>
        <position position="168"/>
    </location>
    <ligand>
        <name>Mn(2+)</name>
        <dbReference type="ChEBI" id="CHEBI:29035"/>
    </ligand>
</feature>
<feature type="binding site" evidence="8">
    <location>
        <position position="198"/>
    </location>
    <ligand>
        <name>Mn(2+)</name>
        <dbReference type="ChEBI" id="CHEBI:29035"/>
    </ligand>
</feature>
<dbReference type="GO" id="GO:0008706">
    <property type="term" value="F:6-phospho-beta-glucosidase activity"/>
    <property type="evidence" value="ECO:0007669"/>
    <property type="project" value="UniProtKB-EC"/>
</dbReference>
<evidence type="ECO:0000256" key="1">
    <source>
        <dbReference type="ARBA" id="ARBA00010141"/>
    </source>
</evidence>
<evidence type="ECO:0000256" key="9">
    <source>
        <dbReference type="PIRSR" id="PIRSR601088-4"/>
    </source>
</evidence>
<keyword evidence="6 10" id="KW-0326">Glycosidase</keyword>
<dbReference type="Gene3D" id="3.90.110.10">
    <property type="entry name" value="Lactate dehydrogenase/glycoside hydrolase, family 4, C-terminal"/>
    <property type="match status" value="1"/>
</dbReference>
<proteinExistence type="inferred from homology"/>
<evidence type="ECO:0000259" key="11">
    <source>
        <dbReference type="Pfam" id="PF11975"/>
    </source>
</evidence>
<evidence type="ECO:0000313" key="12">
    <source>
        <dbReference type="EMBL" id="MBA8792813.1"/>
    </source>
</evidence>
<accession>A0A7W3IPF1</accession>
<feature type="binding site" evidence="7">
    <location>
        <position position="93"/>
    </location>
    <ligand>
        <name>substrate</name>
    </ligand>
</feature>
<dbReference type="Gene3D" id="3.40.50.720">
    <property type="entry name" value="NAD(P)-binding Rossmann-like Domain"/>
    <property type="match status" value="1"/>
</dbReference>
<dbReference type="RefSeq" id="WP_182558405.1">
    <property type="nucleotide sequence ID" value="NZ_JACGWT010000001.1"/>
</dbReference>
<dbReference type="EMBL" id="JACGWT010000001">
    <property type="protein sequence ID" value="MBA8792813.1"/>
    <property type="molecule type" value="Genomic_DNA"/>
</dbReference>
<comment type="caution">
    <text evidence="12">The sequence shown here is derived from an EMBL/GenBank/DDBJ whole genome shotgun (WGS) entry which is preliminary data.</text>
</comment>